<dbReference type="EMBL" id="LR633967">
    <property type="protein sequence ID" value="VUX55546.1"/>
    <property type="molecule type" value="Genomic_DNA"/>
</dbReference>
<protein>
    <submittedName>
        <fullName evidence="1">Uncharacterized protein</fullName>
    </submittedName>
</protein>
<proteinExistence type="predicted"/>
<dbReference type="AlphaFoldDB" id="A0A7D9H8A1"/>
<accession>A0A7D9H8A1</accession>
<evidence type="ECO:0000313" key="1">
    <source>
        <dbReference type="EMBL" id="VUX55546.1"/>
    </source>
</evidence>
<sequence>MPQKWSGQKTSSGAPIAQNFITVHNDAQLIHAKLTQSFLLVAVRLIQAILVDQHFAHVRTWHTVRYKSVA</sequence>
<name>A0A7D9H8A1_9GAMM</name>
<gene>
    <name evidence="1" type="ORF">JTBM06_V1_40023</name>
</gene>
<reference evidence="1" key="1">
    <citation type="submission" date="2019-07" db="EMBL/GenBank/DDBJ databases">
        <authorList>
            <person name="Weber M."/>
            <person name="Kostadinov I."/>
            <person name="Kostadinov D I."/>
        </authorList>
    </citation>
    <scope>NUCLEOTIDE SEQUENCE</scope>
    <source>
        <strain evidence="1">Gfbio:sag-sample-m06:053724c1-46a9-4a36-b237-ea2bf867836b</strain>
    </source>
</reference>
<organism evidence="1">
    <name type="scientific">uncultured Woeseiaceae bacterium</name>
    <dbReference type="NCBI Taxonomy" id="1983305"/>
    <lineage>
        <taxon>Bacteria</taxon>
        <taxon>Pseudomonadati</taxon>
        <taxon>Pseudomonadota</taxon>
        <taxon>Gammaproteobacteria</taxon>
        <taxon>Woeseiales</taxon>
        <taxon>Woeseiaceae</taxon>
        <taxon>environmental samples</taxon>
    </lineage>
</organism>